<proteinExistence type="predicted"/>
<dbReference type="EMBL" id="KX349250">
    <property type="protein sequence ID" value="AOO02787.1"/>
    <property type="molecule type" value="Genomic_DNA"/>
</dbReference>
<evidence type="ECO:0000313" key="6">
    <source>
        <dbReference type="Proteomes" id="UP000220375"/>
    </source>
</evidence>
<evidence type="ECO:0000313" key="1">
    <source>
        <dbReference type="EMBL" id="AOO00007.1"/>
    </source>
</evidence>
<dbReference type="Proteomes" id="UP000220457">
    <property type="component" value="Segment"/>
</dbReference>
<dbReference type="Proteomes" id="UP000220212">
    <property type="component" value="Segment"/>
</dbReference>
<evidence type="ECO:0000313" key="5">
    <source>
        <dbReference type="Proteomes" id="UP000220212"/>
    </source>
</evidence>
<dbReference type="InterPro" id="IPR021503">
    <property type="entry name" value="DUF3110"/>
</dbReference>
<name>A0A1D7RF95_9CAUD</name>
<evidence type="ECO:0000313" key="4">
    <source>
        <dbReference type="EMBL" id="AOO06209.1"/>
    </source>
</evidence>
<dbReference type="EMBL" id="KX349266">
    <property type="protein sequence ID" value="AOO06209.1"/>
    <property type="molecule type" value="Genomic_DNA"/>
</dbReference>
<reference evidence="5 6" key="1">
    <citation type="journal article" date="2016" name="Environ. Microbiol.">
        <title>Genomic diversification of marine cyanophages into stable ecotypes.</title>
        <authorList>
            <person name="Marston M.F."/>
            <person name="Martiny J.B."/>
        </authorList>
    </citation>
    <scope>NUCLEOTIDE SEQUENCE [LARGE SCALE GENOMIC DNA]</scope>
    <source>
        <strain evidence="1">Np_01_0709</strain>
        <strain evidence="2">Np_23_1112</strain>
        <strain evidence="3">RW_16_0905</strain>
        <strain evidence="4">RW_26_0905</strain>
    </source>
</reference>
<dbReference type="Proteomes" id="UP000220375">
    <property type="component" value="Segment"/>
</dbReference>
<protein>
    <submittedName>
        <fullName evidence="1">Uncharacterized protein</fullName>
    </submittedName>
</protein>
<dbReference type="EMBL" id="KX349264">
    <property type="protein sequence ID" value="AOO05782.1"/>
    <property type="molecule type" value="Genomic_DNA"/>
</dbReference>
<organism evidence="1 6">
    <name type="scientific">Synechococcus phage S-RIM2</name>
    <dbReference type="NCBI Taxonomy" id="687800"/>
    <lineage>
        <taxon>Viruses</taxon>
        <taxon>Duplodnaviria</taxon>
        <taxon>Heunggongvirae</taxon>
        <taxon>Uroviricota</taxon>
        <taxon>Caudoviricetes</taxon>
        <taxon>Pantevenvirales</taxon>
        <taxon>Kyanoviridae</taxon>
        <taxon>Nerrivikvirus</taxon>
        <taxon>Nerrivikvirus srim2</taxon>
    </lineage>
</organism>
<sequence>MFVLTDTESGGIYAVKSKDMTKTVTVFEDRDDAERYVLYLDAEDYKDELEVTEVDTEVIAINCNTYGYSYTIIRKDDLIIPP</sequence>
<dbReference type="Proteomes" id="UP000220495">
    <property type="component" value="Genome"/>
</dbReference>
<accession>A0A1D7RF95</accession>
<gene>
    <name evidence="1" type="ORF">Np010709_135</name>
    <name evidence="2" type="ORF">Np231112_135</name>
    <name evidence="3" type="ORF">RW160905_135</name>
    <name evidence="4" type="ORF">RW260905_134</name>
</gene>
<evidence type="ECO:0000313" key="2">
    <source>
        <dbReference type="EMBL" id="AOO02787.1"/>
    </source>
</evidence>
<evidence type="ECO:0000313" key="3">
    <source>
        <dbReference type="EMBL" id="AOO05782.1"/>
    </source>
</evidence>
<dbReference type="EMBL" id="KX349237">
    <property type="protein sequence ID" value="AOO00007.1"/>
    <property type="molecule type" value="Genomic_DNA"/>
</dbReference>
<dbReference type="Pfam" id="PF11360">
    <property type="entry name" value="DUF3110"/>
    <property type="match status" value="1"/>
</dbReference>